<protein>
    <submittedName>
        <fullName evidence="8">Acyl-CoA dehydrogenase family protein</fullName>
    </submittedName>
</protein>
<keyword evidence="3" id="KW-0285">Flavoprotein</keyword>
<dbReference type="InterPro" id="IPR009100">
    <property type="entry name" value="AcylCoA_DH/oxidase_NM_dom_sf"/>
</dbReference>
<dbReference type="InterPro" id="IPR037069">
    <property type="entry name" value="AcylCoA_DH/ox_N_sf"/>
</dbReference>
<keyword evidence="9" id="KW-1185">Reference proteome</keyword>
<dbReference type="Gene3D" id="1.20.140.10">
    <property type="entry name" value="Butyryl-CoA Dehydrogenase, subunit A, domain 3"/>
    <property type="match status" value="1"/>
</dbReference>
<dbReference type="Pfam" id="PF02771">
    <property type="entry name" value="Acyl-CoA_dh_N"/>
    <property type="match status" value="1"/>
</dbReference>
<accession>A0ABN2NDB1</accession>
<evidence type="ECO:0000256" key="5">
    <source>
        <dbReference type="ARBA" id="ARBA00023002"/>
    </source>
</evidence>
<comment type="cofactor">
    <cofactor evidence="1">
        <name>FAD</name>
        <dbReference type="ChEBI" id="CHEBI:57692"/>
    </cofactor>
</comment>
<name>A0ABN2NDB1_9PSEU</name>
<evidence type="ECO:0000313" key="9">
    <source>
        <dbReference type="Proteomes" id="UP001500449"/>
    </source>
</evidence>
<feature type="domain" description="Acyl-CoA dehydrogenase/oxidase C-terminal" evidence="6">
    <location>
        <begin position="210"/>
        <end position="345"/>
    </location>
</feature>
<keyword evidence="4" id="KW-0274">FAD</keyword>
<evidence type="ECO:0000256" key="4">
    <source>
        <dbReference type="ARBA" id="ARBA00022827"/>
    </source>
</evidence>
<dbReference type="InterPro" id="IPR009075">
    <property type="entry name" value="AcylCo_DH/oxidase_C"/>
</dbReference>
<evidence type="ECO:0000256" key="2">
    <source>
        <dbReference type="ARBA" id="ARBA00009347"/>
    </source>
</evidence>
<comment type="caution">
    <text evidence="8">The sequence shown here is derived from an EMBL/GenBank/DDBJ whole genome shotgun (WGS) entry which is preliminary data.</text>
</comment>
<sequence length="347" mass="36638">MPAVPGWAPEHEDFRASVRRFVERSWSEETVRRLMDTDDGHDPALWRQATEQVGLAALLVPEESGGAGLTLLEVGLVAEELGRGVVGGPFLSSAVLGVSALVAAGAGEDLLGPLAEGASIATVALEDHDVRVTDGRLHGTAPFVLDGALADLVLVPVDGVLYAVSSDEGLTRTRLTTVDATRKQATLTFDGAPAREIGPVDTGYLKDVAAVVVAAEQVGGAQRCLEMSVEYAKVRTQFGQVIGSFQAIKHRCADMLQQVELARSAMHQALHAAADESPLFPALAAAAKAFCSEAYTFTSAETVQVHGGIGFTWEHPAHLYYKRAAADALLFGDPDTARAAFADRIQL</sequence>
<dbReference type="Pfam" id="PF00441">
    <property type="entry name" value="Acyl-CoA_dh_1"/>
    <property type="match status" value="1"/>
</dbReference>
<evidence type="ECO:0000256" key="1">
    <source>
        <dbReference type="ARBA" id="ARBA00001974"/>
    </source>
</evidence>
<dbReference type="Gene3D" id="1.10.540.10">
    <property type="entry name" value="Acyl-CoA dehydrogenase/oxidase, N-terminal domain"/>
    <property type="match status" value="1"/>
</dbReference>
<gene>
    <name evidence="8" type="ORF">GCM10009836_50640</name>
</gene>
<dbReference type="PANTHER" id="PTHR43884:SF20">
    <property type="entry name" value="ACYL-COA DEHYDROGENASE FADE28"/>
    <property type="match status" value="1"/>
</dbReference>
<evidence type="ECO:0000256" key="3">
    <source>
        <dbReference type="ARBA" id="ARBA00022630"/>
    </source>
</evidence>
<evidence type="ECO:0000259" key="6">
    <source>
        <dbReference type="Pfam" id="PF00441"/>
    </source>
</evidence>
<proteinExistence type="inferred from homology"/>
<dbReference type="SUPFAM" id="SSF56645">
    <property type="entry name" value="Acyl-CoA dehydrogenase NM domain-like"/>
    <property type="match status" value="1"/>
</dbReference>
<evidence type="ECO:0000259" key="7">
    <source>
        <dbReference type="Pfam" id="PF02771"/>
    </source>
</evidence>
<dbReference type="Proteomes" id="UP001500449">
    <property type="component" value="Unassembled WGS sequence"/>
</dbReference>
<dbReference type="InterPro" id="IPR036250">
    <property type="entry name" value="AcylCo_DH-like_C"/>
</dbReference>
<dbReference type="EMBL" id="BAAAQK010000019">
    <property type="protein sequence ID" value="GAA1864189.1"/>
    <property type="molecule type" value="Genomic_DNA"/>
</dbReference>
<feature type="domain" description="Acyl-CoA dehydrogenase/oxidase N-terminal" evidence="7">
    <location>
        <begin position="9"/>
        <end position="105"/>
    </location>
</feature>
<keyword evidence="5" id="KW-0560">Oxidoreductase</keyword>
<dbReference type="SUPFAM" id="SSF47203">
    <property type="entry name" value="Acyl-CoA dehydrogenase C-terminal domain-like"/>
    <property type="match status" value="1"/>
</dbReference>
<dbReference type="InterPro" id="IPR013786">
    <property type="entry name" value="AcylCoA_DH/ox_N"/>
</dbReference>
<evidence type="ECO:0000313" key="8">
    <source>
        <dbReference type="EMBL" id="GAA1864189.1"/>
    </source>
</evidence>
<organism evidence="8 9">
    <name type="scientific">Pseudonocardia ailaonensis</name>
    <dbReference type="NCBI Taxonomy" id="367279"/>
    <lineage>
        <taxon>Bacteria</taxon>
        <taxon>Bacillati</taxon>
        <taxon>Actinomycetota</taxon>
        <taxon>Actinomycetes</taxon>
        <taxon>Pseudonocardiales</taxon>
        <taxon>Pseudonocardiaceae</taxon>
        <taxon>Pseudonocardia</taxon>
    </lineage>
</organism>
<dbReference type="PANTHER" id="PTHR43884">
    <property type="entry name" value="ACYL-COA DEHYDROGENASE"/>
    <property type="match status" value="1"/>
</dbReference>
<reference evidence="8 9" key="1">
    <citation type="journal article" date="2019" name="Int. J. Syst. Evol. Microbiol.">
        <title>The Global Catalogue of Microorganisms (GCM) 10K type strain sequencing project: providing services to taxonomists for standard genome sequencing and annotation.</title>
        <authorList>
            <consortium name="The Broad Institute Genomics Platform"/>
            <consortium name="The Broad Institute Genome Sequencing Center for Infectious Disease"/>
            <person name="Wu L."/>
            <person name="Ma J."/>
        </authorList>
    </citation>
    <scope>NUCLEOTIDE SEQUENCE [LARGE SCALE GENOMIC DNA]</scope>
    <source>
        <strain evidence="8 9">JCM 16009</strain>
    </source>
</reference>
<comment type="similarity">
    <text evidence="2">Belongs to the acyl-CoA dehydrogenase family.</text>
</comment>